<dbReference type="OrthoDB" id="3574324at2"/>
<accession>A0A498Q664</accession>
<dbReference type="Proteomes" id="UP000273307">
    <property type="component" value="Unassembled WGS sequence"/>
</dbReference>
<name>A0A498Q664_9MYCO</name>
<dbReference type="AlphaFoldDB" id="A0A498Q664"/>
<protein>
    <submittedName>
        <fullName evidence="1">Uncharacterized protein</fullName>
    </submittedName>
</protein>
<evidence type="ECO:0000313" key="2">
    <source>
        <dbReference type="Proteomes" id="UP000273307"/>
    </source>
</evidence>
<organism evidence="1 2">
    <name type="scientific">Mycobacterium attenuatum</name>
    <dbReference type="NCBI Taxonomy" id="2341086"/>
    <lineage>
        <taxon>Bacteria</taxon>
        <taxon>Bacillati</taxon>
        <taxon>Actinomycetota</taxon>
        <taxon>Actinomycetes</taxon>
        <taxon>Mycobacteriales</taxon>
        <taxon>Mycobacteriaceae</taxon>
        <taxon>Mycobacterium</taxon>
    </lineage>
</organism>
<reference evidence="1 2" key="1">
    <citation type="submission" date="2018-09" db="EMBL/GenBank/DDBJ databases">
        <authorList>
            <person name="Tagini F."/>
        </authorList>
    </citation>
    <scope>NUCLEOTIDE SEQUENCE [LARGE SCALE GENOMIC DNA]</scope>
    <source>
        <strain evidence="1 2">MK136</strain>
    </source>
</reference>
<gene>
    <name evidence="1" type="ORF">LAUMK136_03308</name>
</gene>
<dbReference type="EMBL" id="UPHP01000085">
    <property type="protein sequence ID" value="VBA40052.1"/>
    <property type="molecule type" value="Genomic_DNA"/>
</dbReference>
<keyword evidence="2" id="KW-1185">Reference proteome</keyword>
<evidence type="ECO:0000313" key="1">
    <source>
        <dbReference type="EMBL" id="VBA40052.1"/>
    </source>
</evidence>
<sequence>MRSSGVRVPSIGEAEATGEIAGLRADIRQPLAMSVVSLIWRNLASIPGALRATAETMQPLTHWPGMLVLCHMVPQPRHGNSSPPAAVDAVLADGRQRGHAVSGALGTTGLPDAETATAIRDSLENRVPNAMARMIPVMSLLLRLMPAPDGRS</sequence>
<dbReference type="RefSeq" id="WP_122525718.1">
    <property type="nucleotide sequence ID" value="NZ_UPHP01000085.1"/>
</dbReference>
<proteinExistence type="predicted"/>